<dbReference type="GO" id="GO:0016020">
    <property type="term" value="C:membrane"/>
    <property type="evidence" value="ECO:0007669"/>
    <property type="project" value="InterPro"/>
</dbReference>
<feature type="domain" description="ArnT-like N-terminal" evidence="8">
    <location>
        <begin position="27"/>
        <end position="86"/>
    </location>
</feature>
<organism evidence="9 10">
    <name type="scientific">Candidatus Gottesmanbacteria bacterium RBG_16_37_8</name>
    <dbReference type="NCBI Taxonomy" id="1798371"/>
    <lineage>
        <taxon>Bacteria</taxon>
        <taxon>Candidatus Gottesmaniibacteriota</taxon>
    </lineage>
</organism>
<evidence type="ECO:0000256" key="3">
    <source>
        <dbReference type="ARBA" id="ARBA00022679"/>
    </source>
</evidence>
<dbReference type="GO" id="GO:0000030">
    <property type="term" value="F:mannosyltransferase activity"/>
    <property type="evidence" value="ECO:0007669"/>
    <property type="project" value="InterPro"/>
</dbReference>
<evidence type="ECO:0000256" key="6">
    <source>
        <dbReference type="ARBA" id="ARBA00023136"/>
    </source>
</evidence>
<evidence type="ECO:0000313" key="9">
    <source>
        <dbReference type="EMBL" id="OGG04416.1"/>
    </source>
</evidence>
<feature type="transmembrane region" description="Helical" evidence="7">
    <location>
        <begin position="196"/>
        <end position="213"/>
    </location>
</feature>
<gene>
    <name evidence="9" type="ORF">A2W14_01920</name>
</gene>
<proteinExistence type="predicted"/>
<dbReference type="Proteomes" id="UP000176665">
    <property type="component" value="Unassembled WGS sequence"/>
</dbReference>
<feature type="transmembrane region" description="Helical" evidence="7">
    <location>
        <begin position="249"/>
        <end position="269"/>
    </location>
</feature>
<comment type="caution">
    <text evidence="9">The sequence shown here is derived from an EMBL/GenBank/DDBJ whole genome shotgun (WGS) entry which is preliminary data.</text>
</comment>
<dbReference type="Pfam" id="PF02366">
    <property type="entry name" value="PMT"/>
    <property type="match status" value="1"/>
</dbReference>
<dbReference type="EMBL" id="MFJA01000004">
    <property type="protein sequence ID" value="OGG04416.1"/>
    <property type="molecule type" value="Genomic_DNA"/>
</dbReference>
<feature type="transmembrane region" description="Helical" evidence="7">
    <location>
        <begin position="218"/>
        <end position="237"/>
    </location>
</feature>
<keyword evidence="2" id="KW-0328">Glycosyltransferase</keyword>
<sequence>MNGRIILILIVVFNLLARFWKIGEIPQLLDDRYLSPRIISACLGVLTPLILYFFIKNTSGKIKFALLSSLIFSLMPQSIIESRIASSIAQMEFLFLLILLLSSAFKNKFLSVILISIFPFYLFFSYPYFSFFRQTPLLLTKIIPNLFTLFSFEMLFFRNITFYWGGIREFGFMYLTFLPLFLIGLISFPYSLFKNFLFLSLVFAILAIFSAQFPESRFLYLASPFLSVIVAWGILVLGQNKKILNNTVIYFLILFLIYELGQFFHYYYIHYPKDISSNTDKLPVPF</sequence>
<evidence type="ECO:0000256" key="1">
    <source>
        <dbReference type="ARBA" id="ARBA00004127"/>
    </source>
</evidence>
<dbReference type="GO" id="GO:0006493">
    <property type="term" value="P:protein O-linked glycosylation"/>
    <property type="evidence" value="ECO:0007669"/>
    <property type="project" value="InterPro"/>
</dbReference>
<evidence type="ECO:0000313" key="10">
    <source>
        <dbReference type="Proteomes" id="UP000176665"/>
    </source>
</evidence>
<keyword evidence="6 7" id="KW-0472">Membrane</keyword>
<feature type="transmembrane region" description="Helical" evidence="7">
    <location>
        <begin position="62"/>
        <end position="79"/>
    </location>
</feature>
<keyword evidence="3" id="KW-0808">Transferase</keyword>
<dbReference type="GO" id="GO:0012505">
    <property type="term" value="C:endomembrane system"/>
    <property type="evidence" value="ECO:0007669"/>
    <property type="project" value="UniProtKB-SubCell"/>
</dbReference>
<feature type="transmembrane region" description="Helical" evidence="7">
    <location>
        <begin position="172"/>
        <end position="190"/>
    </location>
</feature>
<comment type="subcellular location">
    <subcellularLocation>
        <location evidence="1">Endomembrane system</location>
        <topology evidence="1">Multi-pass membrane protein</topology>
    </subcellularLocation>
</comment>
<keyword evidence="5 7" id="KW-1133">Transmembrane helix</keyword>
<evidence type="ECO:0000256" key="2">
    <source>
        <dbReference type="ARBA" id="ARBA00022676"/>
    </source>
</evidence>
<evidence type="ECO:0000256" key="7">
    <source>
        <dbReference type="SAM" id="Phobius"/>
    </source>
</evidence>
<evidence type="ECO:0000256" key="4">
    <source>
        <dbReference type="ARBA" id="ARBA00022692"/>
    </source>
</evidence>
<accession>A0A1F5YWB3</accession>
<name>A0A1F5YWB3_9BACT</name>
<dbReference type="AlphaFoldDB" id="A0A1F5YWB3"/>
<dbReference type="InterPro" id="IPR003342">
    <property type="entry name" value="ArnT-like_N"/>
</dbReference>
<feature type="transmembrane region" description="Helical" evidence="7">
    <location>
        <begin position="33"/>
        <end position="55"/>
    </location>
</feature>
<feature type="transmembrane region" description="Helical" evidence="7">
    <location>
        <begin position="109"/>
        <end position="130"/>
    </location>
</feature>
<evidence type="ECO:0000256" key="5">
    <source>
        <dbReference type="ARBA" id="ARBA00022989"/>
    </source>
</evidence>
<keyword evidence="4 7" id="KW-0812">Transmembrane</keyword>
<protein>
    <recommendedName>
        <fullName evidence="8">ArnT-like N-terminal domain-containing protein</fullName>
    </recommendedName>
</protein>
<feature type="transmembrane region" description="Helical" evidence="7">
    <location>
        <begin position="85"/>
        <end position="102"/>
    </location>
</feature>
<reference evidence="9 10" key="1">
    <citation type="journal article" date="2016" name="Nat. Commun.">
        <title>Thousands of microbial genomes shed light on interconnected biogeochemical processes in an aquifer system.</title>
        <authorList>
            <person name="Anantharaman K."/>
            <person name="Brown C.T."/>
            <person name="Hug L.A."/>
            <person name="Sharon I."/>
            <person name="Castelle C.J."/>
            <person name="Probst A.J."/>
            <person name="Thomas B.C."/>
            <person name="Singh A."/>
            <person name="Wilkins M.J."/>
            <person name="Karaoz U."/>
            <person name="Brodie E.L."/>
            <person name="Williams K.H."/>
            <person name="Hubbard S.S."/>
            <person name="Banfield J.F."/>
        </authorList>
    </citation>
    <scope>NUCLEOTIDE SEQUENCE [LARGE SCALE GENOMIC DNA]</scope>
</reference>
<evidence type="ECO:0000259" key="8">
    <source>
        <dbReference type="Pfam" id="PF02366"/>
    </source>
</evidence>
<feature type="transmembrane region" description="Helical" evidence="7">
    <location>
        <begin position="142"/>
        <end position="160"/>
    </location>
</feature>